<dbReference type="PANTHER" id="PTHR28271">
    <property type="entry name" value="54S RIBOSOMAL PROTEIN L31, MITOCHONDRIAL"/>
    <property type="match status" value="1"/>
</dbReference>
<gene>
    <name evidence="1" type="ORF">CYBJADRAFT_173741</name>
</gene>
<dbReference type="STRING" id="983966.A0A1E4RZR2"/>
<dbReference type="Proteomes" id="UP000094389">
    <property type="component" value="Unassembled WGS sequence"/>
</dbReference>
<dbReference type="GO" id="GO:0003735">
    <property type="term" value="F:structural constituent of ribosome"/>
    <property type="evidence" value="ECO:0007669"/>
    <property type="project" value="TreeGrafter"/>
</dbReference>
<keyword evidence="2" id="KW-1185">Reference proteome</keyword>
<evidence type="ECO:0000313" key="1">
    <source>
        <dbReference type="EMBL" id="ODV72738.1"/>
    </source>
</evidence>
<evidence type="ECO:0008006" key="3">
    <source>
        <dbReference type="Google" id="ProtNLM"/>
    </source>
</evidence>
<reference evidence="1 2" key="1">
    <citation type="journal article" date="2016" name="Proc. Natl. Acad. Sci. U.S.A.">
        <title>Comparative genomics of biotechnologically important yeasts.</title>
        <authorList>
            <person name="Riley R."/>
            <person name="Haridas S."/>
            <person name="Wolfe K.H."/>
            <person name="Lopes M.R."/>
            <person name="Hittinger C.T."/>
            <person name="Goeker M."/>
            <person name="Salamov A.A."/>
            <person name="Wisecaver J.H."/>
            <person name="Long T.M."/>
            <person name="Calvey C.H."/>
            <person name="Aerts A.L."/>
            <person name="Barry K.W."/>
            <person name="Choi C."/>
            <person name="Clum A."/>
            <person name="Coughlan A.Y."/>
            <person name="Deshpande S."/>
            <person name="Douglass A.P."/>
            <person name="Hanson S.J."/>
            <person name="Klenk H.-P."/>
            <person name="LaButti K.M."/>
            <person name="Lapidus A."/>
            <person name="Lindquist E.A."/>
            <person name="Lipzen A.M."/>
            <person name="Meier-Kolthoff J.P."/>
            <person name="Ohm R.A."/>
            <person name="Otillar R.P."/>
            <person name="Pangilinan J.L."/>
            <person name="Peng Y."/>
            <person name="Rokas A."/>
            <person name="Rosa C.A."/>
            <person name="Scheuner C."/>
            <person name="Sibirny A.A."/>
            <person name="Slot J.C."/>
            <person name="Stielow J.B."/>
            <person name="Sun H."/>
            <person name="Kurtzman C.P."/>
            <person name="Blackwell M."/>
            <person name="Grigoriev I.V."/>
            <person name="Jeffries T.W."/>
        </authorList>
    </citation>
    <scope>NUCLEOTIDE SEQUENCE [LARGE SCALE GENOMIC DNA]</scope>
    <source>
        <strain evidence="2">ATCC 18201 / CBS 1600 / BCRC 20928 / JCM 3617 / NBRC 0987 / NRRL Y-1542</strain>
    </source>
</reference>
<dbReference type="OrthoDB" id="2332379at2759"/>
<proteinExistence type="predicted"/>
<dbReference type="Pfam" id="PF09784">
    <property type="entry name" value="L31"/>
    <property type="match status" value="1"/>
</dbReference>
<dbReference type="RefSeq" id="XP_020069777.1">
    <property type="nucleotide sequence ID" value="XM_020216499.1"/>
</dbReference>
<name>A0A1E4RZR2_CYBJN</name>
<evidence type="ECO:0000313" key="2">
    <source>
        <dbReference type="Proteomes" id="UP000094389"/>
    </source>
</evidence>
<dbReference type="GO" id="GO:0005762">
    <property type="term" value="C:mitochondrial large ribosomal subunit"/>
    <property type="evidence" value="ECO:0007669"/>
    <property type="project" value="TreeGrafter"/>
</dbReference>
<dbReference type="InterPro" id="IPR016340">
    <property type="entry name" value="Ribosomal_mL60"/>
</dbReference>
<dbReference type="AlphaFoldDB" id="A0A1E4RZR2"/>
<accession>A0A1E4RZR2</accession>
<dbReference type="InterPro" id="IPR013183">
    <property type="entry name" value="Hsk3-like"/>
</dbReference>
<organism evidence="1 2">
    <name type="scientific">Cyberlindnera jadinii (strain ATCC 18201 / CBS 1600 / BCRC 20928 / JCM 3617 / NBRC 0987 / NRRL Y-1542)</name>
    <name type="common">Torula yeast</name>
    <name type="synonym">Candida utilis</name>
    <dbReference type="NCBI Taxonomy" id="983966"/>
    <lineage>
        <taxon>Eukaryota</taxon>
        <taxon>Fungi</taxon>
        <taxon>Dikarya</taxon>
        <taxon>Ascomycota</taxon>
        <taxon>Saccharomycotina</taxon>
        <taxon>Saccharomycetes</taxon>
        <taxon>Phaffomycetales</taxon>
        <taxon>Phaffomycetaceae</taxon>
        <taxon>Cyberlindnera</taxon>
    </lineage>
</organism>
<dbReference type="Pfam" id="PF08227">
    <property type="entry name" value="DASH_Hsk3"/>
    <property type="match status" value="1"/>
</dbReference>
<sequence>MLRRSTIGKNTSSLKQRQLSHLHSQLAQLEANLSDFETLMKVTTFQAEYIKKLGIMHGSLFMSSHKIFEEETQKYRHRKRLQQVDSVVSTVLGGLKKENLAPSNLLAQYSKFPKEEEMTTLNKYTVFNRFSKGYRKSIHRTPHWTKKSQRVNPEHF</sequence>
<dbReference type="EMBL" id="KV453933">
    <property type="protein sequence ID" value="ODV72738.1"/>
    <property type="molecule type" value="Genomic_DNA"/>
</dbReference>
<dbReference type="GeneID" id="30990895"/>
<protein>
    <recommendedName>
        <fullName evidence="3">54S ribosomal protein L31, mitochondrial</fullName>
    </recommendedName>
</protein>
<dbReference type="PANTHER" id="PTHR28271:SF1">
    <property type="entry name" value="LARGE RIBOSOMAL SUBUNIT PROTEIN ML60"/>
    <property type="match status" value="1"/>
</dbReference>